<feature type="region of interest" description="Disordered" evidence="1">
    <location>
        <begin position="70"/>
        <end position="96"/>
    </location>
</feature>
<dbReference type="InParanoid" id="E3K0N9"/>
<evidence type="ECO:0000313" key="3">
    <source>
        <dbReference type="Proteomes" id="UP000008783"/>
    </source>
</evidence>
<proteinExistence type="predicted"/>
<sequence>MSKRQRRSLQHWNSIADRGEYTDLKSLRARAVKSIFIIKEEAWGQPKALTWTSLSSAQLVFRTQGITIRPPTPSAPSLPGQSPTFQLADCDSATSS</sequence>
<protein>
    <submittedName>
        <fullName evidence="2">Uncharacterized protein</fullName>
    </submittedName>
</protein>
<reference key="1">
    <citation type="submission" date="2007-01" db="EMBL/GenBank/DDBJ databases">
        <title>The Genome Sequence of Puccinia graminis f. sp. tritici Strain CRL 75-36-700-3.</title>
        <authorList>
            <consortium name="The Broad Institute Genome Sequencing Platform"/>
            <person name="Birren B."/>
            <person name="Lander E."/>
            <person name="Galagan J."/>
            <person name="Nusbaum C."/>
            <person name="Devon K."/>
            <person name="Cuomo C."/>
            <person name="Jaffe D."/>
            <person name="Butler J."/>
            <person name="Alvarez P."/>
            <person name="Gnerre S."/>
            <person name="Grabherr M."/>
            <person name="Mauceli E."/>
            <person name="Brockman W."/>
            <person name="Young S."/>
            <person name="LaButti K."/>
            <person name="Sykes S."/>
            <person name="DeCaprio D."/>
            <person name="Crawford M."/>
            <person name="Koehrsen M."/>
            <person name="Engels R."/>
            <person name="Montgomery P."/>
            <person name="Pearson M."/>
            <person name="Howarth C."/>
            <person name="Larson L."/>
            <person name="White J."/>
            <person name="Zeng Q."/>
            <person name="Kodira C."/>
            <person name="Yandava C."/>
            <person name="Alvarado L."/>
            <person name="O'Leary S."/>
            <person name="Szabo L."/>
            <person name="Dean R."/>
            <person name="Schein J."/>
        </authorList>
    </citation>
    <scope>NUCLEOTIDE SEQUENCE</scope>
    <source>
        <strain>CRL 75-36-700-3</strain>
    </source>
</reference>
<organism evidence="2 3">
    <name type="scientific">Puccinia graminis f. sp. tritici (strain CRL 75-36-700-3 / race SCCL)</name>
    <name type="common">Black stem rust fungus</name>
    <dbReference type="NCBI Taxonomy" id="418459"/>
    <lineage>
        <taxon>Eukaryota</taxon>
        <taxon>Fungi</taxon>
        <taxon>Dikarya</taxon>
        <taxon>Basidiomycota</taxon>
        <taxon>Pucciniomycotina</taxon>
        <taxon>Pucciniomycetes</taxon>
        <taxon>Pucciniales</taxon>
        <taxon>Pucciniaceae</taxon>
        <taxon>Puccinia</taxon>
    </lineage>
</organism>
<evidence type="ECO:0000256" key="1">
    <source>
        <dbReference type="SAM" id="MobiDB-lite"/>
    </source>
</evidence>
<keyword evidence="3" id="KW-1185">Reference proteome</keyword>
<reference evidence="3" key="2">
    <citation type="journal article" date="2011" name="Proc. Natl. Acad. Sci. U.S.A.">
        <title>Obligate biotrophy features unraveled by the genomic analysis of rust fungi.</title>
        <authorList>
            <person name="Duplessis S."/>
            <person name="Cuomo C.A."/>
            <person name="Lin Y.-C."/>
            <person name="Aerts A."/>
            <person name="Tisserant E."/>
            <person name="Veneault-Fourrey C."/>
            <person name="Joly D.L."/>
            <person name="Hacquard S."/>
            <person name="Amselem J."/>
            <person name="Cantarel B.L."/>
            <person name="Chiu R."/>
            <person name="Coutinho P.M."/>
            <person name="Feau N."/>
            <person name="Field M."/>
            <person name="Frey P."/>
            <person name="Gelhaye E."/>
            <person name="Goldberg J."/>
            <person name="Grabherr M.G."/>
            <person name="Kodira C.D."/>
            <person name="Kohler A."/>
            <person name="Kuees U."/>
            <person name="Lindquist E.A."/>
            <person name="Lucas S.M."/>
            <person name="Mago R."/>
            <person name="Mauceli E."/>
            <person name="Morin E."/>
            <person name="Murat C."/>
            <person name="Pangilinan J.L."/>
            <person name="Park R."/>
            <person name="Pearson M."/>
            <person name="Quesneville H."/>
            <person name="Rouhier N."/>
            <person name="Sakthikumar S."/>
            <person name="Salamov A.A."/>
            <person name="Schmutz J."/>
            <person name="Selles B."/>
            <person name="Shapiro H."/>
            <person name="Tanguay P."/>
            <person name="Tuskan G.A."/>
            <person name="Henrissat B."/>
            <person name="Van de Peer Y."/>
            <person name="Rouze P."/>
            <person name="Ellis J.G."/>
            <person name="Dodds P.N."/>
            <person name="Schein J.E."/>
            <person name="Zhong S."/>
            <person name="Hamelin R.C."/>
            <person name="Grigoriev I.V."/>
            <person name="Szabo L.J."/>
            <person name="Martin F."/>
        </authorList>
    </citation>
    <scope>NUCLEOTIDE SEQUENCE [LARGE SCALE GENOMIC DNA]</scope>
    <source>
        <strain evidence="3">CRL 75-36-700-3 / race SCCL</strain>
    </source>
</reference>
<dbReference type="AlphaFoldDB" id="E3K0N9"/>
<dbReference type="VEuPathDB" id="FungiDB:PGTG_03820"/>
<dbReference type="KEGG" id="pgr:PGTG_03820"/>
<dbReference type="EMBL" id="DS178268">
    <property type="protein sequence ID" value="EFP77864.2"/>
    <property type="molecule type" value="Genomic_DNA"/>
</dbReference>
<dbReference type="Proteomes" id="UP000008783">
    <property type="component" value="Unassembled WGS sequence"/>
</dbReference>
<dbReference type="RefSeq" id="XP_003322283.2">
    <property type="nucleotide sequence ID" value="XM_003322235.2"/>
</dbReference>
<dbReference type="GeneID" id="10540849"/>
<accession>E3K0N9</accession>
<evidence type="ECO:0000313" key="2">
    <source>
        <dbReference type="EMBL" id="EFP77864.2"/>
    </source>
</evidence>
<name>E3K0N9_PUCGT</name>
<dbReference type="HOGENOM" id="CLU_2360783_0_0_1"/>
<gene>
    <name evidence="2" type="ORF">PGTG_03820</name>
</gene>